<accession>A0A0B6ZUF5</accession>
<protein>
    <recommendedName>
        <fullName evidence="2">Calcineurin-like phosphoesterase domain-containing protein</fullName>
    </recommendedName>
</protein>
<comment type="similarity">
    <text evidence="1">Belongs to the UPF0046 family.</text>
</comment>
<evidence type="ECO:0000256" key="1">
    <source>
        <dbReference type="ARBA" id="ARBA00007993"/>
    </source>
</evidence>
<dbReference type="Gene3D" id="3.60.21.10">
    <property type="match status" value="1"/>
</dbReference>
<dbReference type="InterPro" id="IPR004843">
    <property type="entry name" value="Calcineurin-like_PHP"/>
</dbReference>
<dbReference type="SUPFAM" id="SSF56300">
    <property type="entry name" value="Metallo-dependent phosphatases"/>
    <property type="match status" value="1"/>
</dbReference>
<dbReference type="CDD" id="cd07379">
    <property type="entry name" value="MPP_239FB"/>
    <property type="match status" value="1"/>
</dbReference>
<dbReference type="InterPro" id="IPR051693">
    <property type="entry name" value="UPF0046_metallophosphoest"/>
</dbReference>
<feature type="domain" description="Calcineurin-like phosphoesterase" evidence="2">
    <location>
        <begin position="254"/>
        <end position="462"/>
    </location>
</feature>
<dbReference type="AlphaFoldDB" id="A0A0B6ZUF5"/>
<evidence type="ECO:0000313" key="3">
    <source>
        <dbReference type="EMBL" id="CEK71957.1"/>
    </source>
</evidence>
<proteinExistence type="inferred from homology"/>
<sequence>MDNIVCQSKEECTTAKTQDIIHDRSTSKRSVSVAKMVSALEAKAKSFTKSLANEKKISASKSKTIISDHSETCKCKKTTQNDVQNPVYMCNTFPSNVIPGAAESKVDSAISFHQDHLFNASQTRHLLSFGAESIKSNSESYSKEHSLSSQTVPDIDNHIITDNTLKDTENVRYDFHHNIHSTQETVQPTQKFNNENWRYRSTFIENSTSAEIVVDPSSTVSPHDYWENFMKDQVGSVEEVIPLSPESEIGHNCIRFVCISDTHDRISPYNMHHFLGRVPGGDVLLHTGDFTLHGDYLQEYKDFNHFLSLLPHRLKLAIPGNHEIYLDPHLYTSNDESLRKSLHMPMTPKQDDPLEHIEYLKSVMNNTKLLIDNMVEFCGIKIYGLPWVPQYGVEGFGLERGYKLLKKYNQIPAGIDILMSHGPVLGFCDVTHRGLHVGCAELLNSVRQRIKPKYVVHGHIHEAYGIQSDGKTTFINAAICDKAYNLSNDPIVFDYPLPHPYTRQDFMKLKLEDLRLLI</sequence>
<dbReference type="EMBL" id="HACG01025092">
    <property type="protein sequence ID" value="CEK71957.1"/>
    <property type="molecule type" value="Transcribed_RNA"/>
</dbReference>
<dbReference type="InterPro" id="IPR029052">
    <property type="entry name" value="Metallo-depent_PP-like"/>
</dbReference>
<reference evidence="3" key="1">
    <citation type="submission" date="2014-12" db="EMBL/GenBank/DDBJ databases">
        <title>Insight into the proteome of Arion vulgaris.</title>
        <authorList>
            <person name="Aradska J."/>
            <person name="Bulat T."/>
            <person name="Smidak R."/>
            <person name="Sarate P."/>
            <person name="Gangsoo J."/>
            <person name="Sialana F."/>
            <person name="Bilban M."/>
            <person name="Lubec G."/>
        </authorList>
    </citation>
    <scope>NUCLEOTIDE SEQUENCE</scope>
    <source>
        <tissue evidence="3">Skin</tissue>
    </source>
</reference>
<dbReference type="GO" id="GO:0016787">
    <property type="term" value="F:hydrolase activity"/>
    <property type="evidence" value="ECO:0007669"/>
    <property type="project" value="InterPro"/>
</dbReference>
<organism evidence="3">
    <name type="scientific">Arion vulgaris</name>
    <dbReference type="NCBI Taxonomy" id="1028688"/>
    <lineage>
        <taxon>Eukaryota</taxon>
        <taxon>Metazoa</taxon>
        <taxon>Spiralia</taxon>
        <taxon>Lophotrochozoa</taxon>
        <taxon>Mollusca</taxon>
        <taxon>Gastropoda</taxon>
        <taxon>Heterobranchia</taxon>
        <taxon>Euthyneura</taxon>
        <taxon>Panpulmonata</taxon>
        <taxon>Eupulmonata</taxon>
        <taxon>Stylommatophora</taxon>
        <taxon>Helicina</taxon>
        <taxon>Arionoidea</taxon>
        <taxon>Arionidae</taxon>
        <taxon>Arion</taxon>
    </lineage>
</organism>
<name>A0A0B6ZUF5_9EUPU</name>
<dbReference type="Pfam" id="PF00149">
    <property type="entry name" value="Metallophos"/>
    <property type="match status" value="1"/>
</dbReference>
<dbReference type="PANTHER" id="PTHR12905">
    <property type="entry name" value="METALLOPHOSPHOESTERASE"/>
    <property type="match status" value="1"/>
</dbReference>
<evidence type="ECO:0000259" key="2">
    <source>
        <dbReference type="Pfam" id="PF00149"/>
    </source>
</evidence>
<dbReference type="PANTHER" id="PTHR12905:SF0">
    <property type="entry name" value="CALCINEURIN-LIKE PHOSPHOESTERASE DOMAIN-CONTAINING PROTEIN"/>
    <property type="match status" value="1"/>
</dbReference>
<gene>
    <name evidence="3" type="primary">ORF80538</name>
</gene>